<evidence type="ECO:0000313" key="2">
    <source>
        <dbReference type="Proteomes" id="UP000298493"/>
    </source>
</evidence>
<dbReference type="EMBL" id="SNSC02000013">
    <property type="protein sequence ID" value="TID18883.1"/>
    <property type="molecule type" value="Genomic_DNA"/>
</dbReference>
<protein>
    <submittedName>
        <fullName evidence="1">Uncharacterized protein</fullName>
    </submittedName>
</protein>
<evidence type="ECO:0000313" key="1">
    <source>
        <dbReference type="EMBL" id="TID18883.1"/>
    </source>
</evidence>
<dbReference type="Proteomes" id="UP000298493">
    <property type="component" value="Unassembled WGS sequence"/>
</dbReference>
<gene>
    <name evidence="1" type="ORF">E6O75_ATG06004</name>
</gene>
<proteinExistence type="predicted"/>
<comment type="caution">
    <text evidence="1">The sequence shown here is derived from an EMBL/GenBank/DDBJ whole genome shotgun (WGS) entry which is preliminary data.</text>
</comment>
<reference evidence="1 2" key="1">
    <citation type="submission" date="2019-04" db="EMBL/GenBank/DDBJ databases">
        <title>High contiguity whole genome sequence and gene annotation resource for two Venturia nashicola isolates.</title>
        <authorList>
            <person name="Prokchorchik M."/>
            <person name="Won K."/>
            <person name="Lee Y."/>
            <person name="Choi E.D."/>
            <person name="Segonzac C."/>
            <person name="Sohn K.H."/>
        </authorList>
    </citation>
    <scope>NUCLEOTIDE SEQUENCE [LARGE SCALE GENOMIC DNA]</scope>
    <source>
        <strain evidence="1 2">PRI2</strain>
    </source>
</reference>
<sequence length="75" mass="8491">MQFRNQKIGPCARYTGKADVLLFGWPALQYFGTSSENTNKWQAKLAGYGENGRKFVRVHYGFSIQANVDIDLSTK</sequence>
<dbReference type="AlphaFoldDB" id="A0A4Z1PCN5"/>
<organism evidence="1 2">
    <name type="scientific">Venturia nashicola</name>
    <dbReference type="NCBI Taxonomy" id="86259"/>
    <lineage>
        <taxon>Eukaryota</taxon>
        <taxon>Fungi</taxon>
        <taxon>Dikarya</taxon>
        <taxon>Ascomycota</taxon>
        <taxon>Pezizomycotina</taxon>
        <taxon>Dothideomycetes</taxon>
        <taxon>Pleosporomycetidae</taxon>
        <taxon>Venturiales</taxon>
        <taxon>Venturiaceae</taxon>
        <taxon>Venturia</taxon>
    </lineage>
</organism>
<keyword evidence="2" id="KW-1185">Reference proteome</keyword>
<accession>A0A4Z1PCN5</accession>
<name>A0A4Z1PCN5_9PEZI</name>